<organism evidence="1 2">
    <name type="scientific">Caldichromatium japonicum</name>
    <dbReference type="NCBI Taxonomy" id="2699430"/>
    <lineage>
        <taxon>Bacteria</taxon>
        <taxon>Pseudomonadati</taxon>
        <taxon>Pseudomonadota</taxon>
        <taxon>Gammaproteobacteria</taxon>
        <taxon>Chromatiales</taxon>
        <taxon>Chromatiaceae</taxon>
        <taxon>Caldichromatium</taxon>
    </lineage>
</organism>
<accession>A0A6G7VCI6</accession>
<dbReference type="AlphaFoldDB" id="A0A6G7VCI6"/>
<protein>
    <submittedName>
        <fullName evidence="1">Uncharacterized protein</fullName>
    </submittedName>
</protein>
<reference evidence="2" key="1">
    <citation type="submission" date="2020-01" db="EMBL/GenBank/DDBJ databases">
        <title>Caldichromatium gen. nov., sp. nov., a thermophilic purple sulfur bacterium member of the family Chromatiaceae isolated from Nakabusa hot spring, Japan.</title>
        <authorList>
            <person name="Saini M.K."/>
            <person name="Hanada S."/>
            <person name="Tank M."/>
        </authorList>
    </citation>
    <scope>NUCLEOTIDE SEQUENCE [LARGE SCALE GENOMIC DNA]</scope>
    <source>
        <strain evidence="2">No.7</strain>
    </source>
</reference>
<dbReference type="KEGG" id="cjap:GWK36_06730"/>
<keyword evidence="2" id="KW-1185">Reference proteome</keyword>
<name>A0A6G7VCI6_9GAMM</name>
<evidence type="ECO:0000313" key="1">
    <source>
        <dbReference type="EMBL" id="QIK37731.1"/>
    </source>
</evidence>
<dbReference type="Proteomes" id="UP000502699">
    <property type="component" value="Chromosome"/>
</dbReference>
<gene>
    <name evidence="1" type="ORF">GWK36_06730</name>
</gene>
<dbReference type="EMBL" id="CP048029">
    <property type="protein sequence ID" value="QIK37731.1"/>
    <property type="molecule type" value="Genomic_DNA"/>
</dbReference>
<sequence>MWKIIHYHAQLVILGLAPSPLSLGPDHRPRAHDLEQAARLRAASTIHAYPGLIESSLQLGTAALRLVGVATIALEQLL</sequence>
<evidence type="ECO:0000313" key="2">
    <source>
        <dbReference type="Proteomes" id="UP000502699"/>
    </source>
</evidence>
<proteinExistence type="predicted"/>